<evidence type="ECO:0000313" key="2">
    <source>
        <dbReference type="Proteomes" id="UP000297245"/>
    </source>
</evidence>
<dbReference type="OrthoDB" id="6017at2759"/>
<keyword evidence="2" id="KW-1185">Reference proteome</keyword>
<organism evidence="1 2">
    <name type="scientific">Dendrothele bispora (strain CBS 962.96)</name>
    <dbReference type="NCBI Taxonomy" id="1314807"/>
    <lineage>
        <taxon>Eukaryota</taxon>
        <taxon>Fungi</taxon>
        <taxon>Dikarya</taxon>
        <taxon>Basidiomycota</taxon>
        <taxon>Agaricomycotina</taxon>
        <taxon>Agaricomycetes</taxon>
        <taxon>Agaricomycetidae</taxon>
        <taxon>Agaricales</taxon>
        <taxon>Agaricales incertae sedis</taxon>
        <taxon>Dendrothele</taxon>
    </lineage>
</organism>
<accession>A0A4S8LDV7</accession>
<evidence type="ECO:0000313" key="1">
    <source>
        <dbReference type="EMBL" id="THU87112.1"/>
    </source>
</evidence>
<sequence length="223" mass="26193">KRVKRKRVLTKIEARDRWFLLWFIVTTGCRRIPWNEFYKNAKKKPSLFPLIPDMPCCDNCHPDRFLVPTIQLTDPNQLQAPGRTHKSSEELQNAIKTKLRVLREEIVQRAYPNQYIITGKVILQDDVINSLADHARLITSVEVIKKRVRWHWTDTYGTAVVDAIAEVLQDYPDTRQIEQEKRERERAEKVLQGMKKQEFQDKLKKLSATCFDAVESVTRPGHE</sequence>
<reference evidence="1 2" key="1">
    <citation type="journal article" date="2019" name="Nat. Ecol. Evol.">
        <title>Megaphylogeny resolves global patterns of mushroom evolution.</title>
        <authorList>
            <person name="Varga T."/>
            <person name="Krizsan K."/>
            <person name="Foldi C."/>
            <person name="Dima B."/>
            <person name="Sanchez-Garcia M."/>
            <person name="Sanchez-Ramirez S."/>
            <person name="Szollosi G.J."/>
            <person name="Szarkandi J.G."/>
            <person name="Papp V."/>
            <person name="Albert L."/>
            <person name="Andreopoulos W."/>
            <person name="Angelini C."/>
            <person name="Antonin V."/>
            <person name="Barry K.W."/>
            <person name="Bougher N.L."/>
            <person name="Buchanan P."/>
            <person name="Buyck B."/>
            <person name="Bense V."/>
            <person name="Catcheside P."/>
            <person name="Chovatia M."/>
            <person name="Cooper J."/>
            <person name="Damon W."/>
            <person name="Desjardin D."/>
            <person name="Finy P."/>
            <person name="Geml J."/>
            <person name="Haridas S."/>
            <person name="Hughes K."/>
            <person name="Justo A."/>
            <person name="Karasinski D."/>
            <person name="Kautmanova I."/>
            <person name="Kiss B."/>
            <person name="Kocsube S."/>
            <person name="Kotiranta H."/>
            <person name="LaButti K.M."/>
            <person name="Lechner B.E."/>
            <person name="Liimatainen K."/>
            <person name="Lipzen A."/>
            <person name="Lukacs Z."/>
            <person name="Mihaltcheva S."/>
            <person name="Morgado L.N."/>
            <person name="Niskanen T."/>
            <person name="Noordeloos M.E."/>
            <person name="Ohm R.A."/>
            <person name="Ortiz-Santana B."/>
            <person name="Ovrebo C."/>
            <person name="Racz N."/>
            <person name="Riley R."/>
            <person name="Savchenko A."/>
            <person name="Shiryaev A."/>
            <person name="Soop K."/>
            <person name="Spirin V."/>
            <person name="Szebenyi C."/>
            <person name="Tomsovsky M."/>
            <person name="Tulloss R.E."/>
            <person name="Uehling J."/>
            <person name="Grigoriev I.V."/>
            <person name="Vagvolgyi C."/>
            <person name="Papp T."/>
            <person name="Martin F.M."/>
            <person name="Miettinen O."/>
            <person name="Hibbett D.S."/>
            <person name="Nagy L.G."/>
        </authorList>
    </citation>
    <scope>NUCLEOTIDE SEQUENCE [LARGE SCALE GENOMIC DNA]</scope>
    <source>
        <strain evidence="1 2">CBS 962.96</strain>
    </source>
</reference>
<dbReference type="Proteomes" id="UP000297245">
    <property type="component" value="Unassembled WGS sequence"/>
</dbReference>
<protein>
    <submittedName>
        <fullName evidence="1">Uncharacterized protein</fullName>
    </submittedName>
</protein>
<feature type="non-terminal residue" evidence="1">
    <location>
        <position position="223"/>
    </location>
</feature>
<feature type="non-terminal residue" evidence="1">
    <location>
        <position position="1"/>
    </location>
</feature>
<gene>
    <name evidence="1" type="ORF">K435DRAFT_577784</name>
</gene>
<dbReference type="EMBL" id="ML179464">
    <property type="protein sequence ID" value="THU87112.1"/>
    <property type="molecule type" value="Genomic_DNA"/>
</dbReference>
<dbReference type="AlphaFoldDB" id="A0A4S8LDV7"/>
<name>A0A4S8LDV7_DENBC</name>
<proteinExistence type="predicted"/>